<dbReference type="InterPro" id="IPR001611">
    <property type="entry name" value="Leu-rich_rpt"/>
</dbReference>
<reference evidence="4" key="1">
    <citation type="submission" date="2025-08" db="UniProtKB">
        <authorList>
            <consortium name="RefSeq"/>
        </authorList>
    </citation>
    <scope>IDENTIFICATION</scope>
</reference>
<dbReference type="InterPro" id="IPR032675">
    <property type="entry name" value="LRR_dom_sf"/>
</dbReference>
<dbReference type="PANTHER" id="PTHR47186:SF3">
    <property type="entry name" value="OS09G0267800 PROTEIN"/>
    <property type="match status" value="1"/>
</dbReference>
<feature type="domain" description="Disease resistance protein winged helix" evidence="1">
    <location>
        <begin position="1"/>
        <end position="37"/>
    </location>
</feature>
<organism evidence="3 4">
    <name type="scientific">Dioscorea cayennensis subsp. rotundata</name>
    <name type="common">White Guinea yam</name>
    <name type="synonym">Dioscorea rotundata</name>
    <dbReference type="NCBI Taxonomy" id="55577"/>
    <lineage>
        <taxon>Eukaryota</taxon>
        <taxon>Viridiplantae</taxon>
        <taxon>Streptophyta</taxon>
        <taxon>Embryophyta</taxon>
        <taxon>Tracheophyta</taxon>
        <taxon>Spermatophyta</taxon>
        <taxon>Magnoliopsida</taxon>
        <taxon>Liliopsida</taxon>
        <taxon>Dioscoreales</taxon>
        <taxon>Dioscoreaceae</taxon>
        <taxon>Dioscorea</taxon>
    </lineage>
</organism>
<dbReference type="Gene3D" id="3.80.10.10">
    <property type="entry name" value="Ribonuclease Inhibitor"/>
    <property type="match status" value="1"/>
</dbReference>
<dbReference type="SUPFAM" id="SSF52058">
    <property type="entry name" value="L domain-like"/>
    <property type="match status" value="1"/>
</dbReference>
<dbReference type="Pfam" id="PF25019">
    <property type="entry name" value="LRR_R13L1-DRL21"/>
    <property type="match status" value="1"/>
</dbReference>
<dbReference type="AlphaFoldDB" id="A0AB40BRP7"/>
<accession>A0AB40BRP7</accession>
<evidence type="ECO:0000259" key="1">
    <source>
        <dbReference type="Pfam" id="PF23559"/>
    </source>
</evidence>
<sequence>MEDIGSQSFNELLRRSFFEKVDGHDDQLFSMHDLIHETIRAGNISNEVQHLYIDGNTFFSNEHEYLNLQTVIVEEKSCDNSPTLLDFNLLRNLRLLELKSCQIFELPDFIGNLKHLRYLHLECNQIKRLPESKSCSAPKRHRKTHESPASQTRTVKLSLNGDMNQCGIAELKDLVNLRGKLCISGLKTVTNLEDVKEANLWSKKHIKELRLDWNGSDHQYNDSDSSFQELQESVLESLKPHTNLTKLEIYNYNGAKFPAWLADPSFSNLTTIILIQCLNDKCEFLPPLGQLPSLTSLDIQKIHGIRYICRDIFQSLVELKLCHLYGLDTWNGDFPMLRNLTIENCPKQKQLPTFPSLSSLNLWGLDQLNTIMSLHDFVSLKHLTVKHCPELWLSPIAQGDQLPPGLLQSQDIEISGCPGLHEWCCEHGVLNWISSQEEMIFESKFQIGAEFYDDKKCLHCSISFTGDTGVQWIAQPTGIEQSRTAAACITLRFKAFVLILPEALLLT</sequence>
<keyword evidence="3" id="KW-1185">Reference proteome</keyword>
<dbReference type="Proteomes" id="UP001515500">
    <property type="component" value="Chromosome 7"/>
</dbReference>
<name>A0AB40BRP7_DIOCR</name>
<dbReference type="GeneID" id="120265245"/>
<proteinExistence type="predicted"/>
<dbReference type="Pfam" id="PF23559">
    <property type="entry name" value="WHD_DRP"/>
    <property type="match status" value="1"/>
</dbReference>
<gene>
    <name evidence="4" type="primary">LOC120265245</name>
</gene>
<dbReference type="PROSITE" id="PS51450">
    <property type="entry name" value="LRR"/>
    <property type="match status" value="1"/>
</dbReference>
<evidence type="ECO:0000313" key="4">
    <source>
        <dbReference type="RefSeq" id="XP_039129059.1"/>
    </source>
</evidence>
<feature type="domain" description="R13L1/DRL21-like LRR repeat region" evidence="2">
    <location>
        <begin position="168"/>
        <end position="301"/>
    </location>
</feature>
<dbReference type="InterPro" id="IPR056789">
    <property type="entry name" value="LRR_R13L1-DRL21"/>
</dbReference>
<protein>
    <submittedName>
        <fullName evidence="4">Disease resistance protein RGA3</fullName>
    </submittedName>
</protein>
<evidence type="ECO:0000313" key="3">
    <source>
        <dbReference type="Proteomes" id="UP001515500"/>
    </source>
</evidence>
<dbReference type="InterPro" id="IPR058922">
    <property type="entry name" value="WHD_DRP"/>
</dbReference>
<dbReference type="PANTHER" id="PTHR47186">
    <property type="entry name" value="LEUCINE-RICH REPEAT-CONTAINING PROTEIN 57"/>
    <property type="match status" value="1"/>
</dbReference>
<dbReference type="RefSeq" id="XP_039129059.1">
    <property type="nucleotide sequence ID" value="XM_039273125.1"/>
</dbReference>
<evidence type="ECO:0000259" key="2">
    <source>
        <dbReference type="Pfam" id="PF25019"/>
    </source>
</evidence>